<dbReference type="InterPro" id="IPR017452">
    <property type="entry name" value="GPCR_Rhodpsn_7TM"/>
</dbReference>
<proteinExistence type="predicted"/>
<feature type="domain" description="G-protein coupled receptors family 1 profile" evidence="10">
    <location>
        <begin position="1"/>
        <end position="168"/>
    </location>
</feature>
<dbReference type="Gene3D" id="1.20.1070.10">
    <property type="entry name" value="Rhodopsin 7-helix transmembrane proteins"/>
    <property type="match status" value="1"/>
</dbReference>
<dbReference type="GO" id="GO:0007268">
    <property type="term" value="P:chemical synaptic transmission"/>
    <property type="evidence" value="ECO:0007669"/>
    <property type="project" value="TreeGrafter"/>
</dbReference>
<keyword evidence="3 9" id="KW-0812">Transmembrane</keyword>
<evidence type="ECO:0000256" key="8">
    <source>
        <dbReference type="ARBA" id="ARBA00023224"/>
    </source>
</evidence>
<dbReference type="PANTHER" id="PTHR24247">
    <property type="entry name" value="5-HYDROXYTRYPTAMINE RECEPTOR"/>
    <property type="match status" value="1"/>
</dbReference>
<evidence type="ECO:0000256" key="9">
    <source>
        <dbReference type="SAM" id="Phobius"/>
    </source>
</evidence>
<accession>A0A9D4KMA4</accession>
<sequence>MVNTSPFGYEFCLVYLVCDFTLCFQSMLLMLVISLDRLLLIQMGPSYMIRIAQRVAIAQVTGAWIYVFVMLCPIIIGWGVYVGNSPDVDMVCEAKLTHDHVFTTILTFVASIVLFMTSLNCFIYVKIKQRLMVNQNRNIPVQSVSTINPDNQTATAAPKPTAARNIDS</sequence>
<dbReference type="GO" id="GO:0030425">
    <property type="term" value="C:dendrite"/>
    <property type="evidence" value="ECO:0007669"/>
    <property type="project" value="TreeGrafter"/>
</dbReference>
<organism evidence="11 12">
    <name type="scientific">Dreissena polymorpha</name>
    <name type="common">Zebra mussel</name>
    <name type="synonym">Mytilus polymorpha</name>
    <dbReference type="NCBI Taxonomy" id="45954"/>
    <lineage>
        <taxon>Eukaryota</taxon>
        <taxon>Metazoa</taxon>
        <taxon>Spiralia</taxon>
        <taxon>Lophotrochozoa</taxon>
        <taxon>Mollusca</taxon>
        <taxon>Bivalvia</taxon>
        <taxon>Autobranchia</taxon>
        <taxon>Heteroconchia</taxon>
        <taxon>Euheterodonta</taxon>
        <taxon>Imparidentia</taxon>
        <taxon>Neoheterodontei</taxon>
        <taxon>Myida</taxon>
        <taxon>Dreissenoidea</taxon>
        <taxon>Dreissenidae</taxon>
        <taxon>Dreissena</taxon>
    </lineage>
</organism>
<evidence type="ECO:0000313" key="12">
    <source>
        <dbReference type="Proteomes" id="UP000828390"/>
    </source>
</evidence>
<evidence type="ECO:0000256" key="6">
    <source>
        <dbReference type="ARBA" id="ARBA00023136"/>
    </source>
</evidence>
<protein>
    <recommendedName>
        <fullName evidence="10">G-protein coupled receptors family 1 profile domain-containing protein</fullName>
    </recommendedName>
</protein>
<keyword evidence="4 9" id="KW-1133">Transmembrane helix</keyword>
<keyword evidence="8" id="KW-0807">Transducer</keyword>
<comment type="subcellular location">
    <subcellularLocation>
        <location evidence="1">Cell membrane</location>
        <topology evidence="1">Multi-pass membrane protein</topology>
    </subcellularLocation>
</comment>
<dbReference type="AlphaFoldDB" id="A0A9D4KMA4"/>
<dbReference type="InterPro" id="IPR000276">
    <property type="entry name" value="GPCR_Rhodpsn"/>
</dbReference>
<dbReference type="SUPFAM" id="SSF81321">
    <property type="entry name" value="Family A G protein-coupled receptor-like"/>
    <property type="match status" value="1"/>
</dbReference>
<name>A0A9D4KMA4_DREPO</name>
<reference evidence="11" key="1">
    <citation type="journal article" date="2019" name="bioRxiv">
        <title>The Genome of the Zebra Mussel, Dreissena polymorpha: A Resource for Invasive Species Research.</title>
        <authorList>
            <person name="McCartney M.A."/>
            <person name="Auch B."/>
            <person name="Kono T."/>
            <person name="Mallez S."/>
            <person name="Zhang Y."/>
            <person name="Obille A."/>
            <person name="Becker A."/>
            <person name="Abrahante J.E."/>
            <person name="Garbe J."/>
            <person name="Badalamenti J.P."/>
            <person name="Herman A."/>
            <person name="Mangelson H."/>
            <person name="Liachko I."/>
            <person name="Sullivan S."/>
            <person name="Sone E.D."/>
            <person name="Koren S."/>
            <person name="Silverstein K.A.T."/>
            <person name="Beckman K.B."/>
            <person name="Gohl D.M."/>
        </authorList>
    </citation>
    <scope>NUCLEOTIDE SEQUENCE</scope>
    <source>
        <strain evidence="11">Duluth1</strain>
        <tissue evidence="11">Whole animal</tissue>
    </source>
</reference>
<feature type="transmembrane region" description="Helical" evidence="9">
    <location>
        <begin position="56"/>
        <end position="81"/>
    </location>
</feature>
<keyword evidence="6 9" id="KW-0472">Membrane</keyword>
<evidence type="ECO:0000256" key="7">
    <source>
        <dbReference type="ARBA" id="ARBA00023170"/>
    </source>
</evidence>
<dbReference type="Pfam" id="PF00001">
    <property type="entry name" value="7tm_1"/>
    <property type="match status" value="1"/>
</dbReference>
<comment type="caution">
    <text evidence="11">The sequence shown here is derived from an EMBL/GenBank/DDBJ whole genome shotgun (WGS) entry which is preliminary data.</text>
</comment>
<feature type="transmembrane region" description="Helical" evidence="9">
    <location>
        <begin position="101"/>
        <end position="125"/>
    </location>
</feature>
<keyword evidence="7" id="KW-0675">Receptor</keyword>
<dbReference type="GO" id="GO:0005886">
    <property type="term" value="C:plasma membrane"/>
    <property type="evidence" value="ECO:0007669"/>
    <property type="project" value="UniProtKB-SubCell"/>
</dbReference>
<dbReference type="GO" id="GO:0030594">
    <property type="term" value="F:neurotransmitter receptor activity"/>
    <property type="evidence" value="ECO:0007669"/>
    <property type="project" value="TreeGrafter"/>
</dbReference>
<dbReference type="GO" id="GO:0045202">
    <property type="term" value="C:synapse"/>
    <property type="evidence" value="ECO:0007669"/>
    <property type="project" value="GOC"/>
</dbReference>
<evidence type="ECO:0000256" key="3">
    <source>
        <dbReference type="ARBA" id="ARBA00022692"/>
    </source>
</evidence>
<evidence type="ECO:0000259" key="10">
    <source>
        <dbReference type="PROSITE" id="PS50262"/>
    </source>
</evidence>
<dbReference type="Proteomes" id="UP000828390">
    <property type="component" value="Unassembled WGS sequence"/>
</dbReference>
<dbReference type="EMBL" id="JAIWYP010000004">
    <property type="protein sequence ID" value="KAH3841872.1"/>
    <property type="molecule type" value="Genomic_DNA"/>
</dbReference>
<gene>
    <name evidence="11" type="ORF">DPMN_115353</name>
</gene>
<evidence type="ECO:0000256" key="1">
    <source>
        <dbReference type="ARBA" id="ARBA00004651"/>
    </source>
</evidence>
<dbReference type="PROSITE" id="PS50262">
    <property type="entry name" value="G_PROTEIN_RECEP_F1_2"/>
    <property type="match status" value="1"/>
</dbReference>
<dbReference type="GO" id="GO:0004993">
    <property type="term" value="F:G protein-coupled serotonin receptor activity"/>
    <property type="evidence" value="ECO:0007669"/>
    <property type="project" value="TreeGrafter"/>
</dbReference>
<dbReference type="GO" id="GO:0007187">
    <property type="term" value="P:G protein-coupled receptor signaling pathway, coupled to cyclic nucleotide second messenger"/>
    <property type="evidence" value="ECO:0007669"/>
    <property type="project" value="TreeGrafter"/>
</dbReference>
<evidence type="ECO:0000313" key="11">
    <source>
        <dbReference type="EMBL" id="KAH3841872.1"/>
    </source>
</evidence>
<keyword evidence="12" id="KW-1185">Reference proteome</keyword>
<keyword evidence="5" id="KW-0297">G-protein coupled receptor</keyword>
<reference evidence="11" key="2">
    <citation type="submission" date="2020-11" db="EMBL/GenBank/DDBJ databases">
        <authorList>
            <person name="McCartney M.A."/>
            <person name="Auch B."/>
            <person name="Kono T."/>
            <person name="Mallez S."/>
            <person name="Becker A."/>
            <person name="Gohl D.M."/>
            <person name="Silverstein K.A.T."/>
            <person name="Koren S."/>
            <person name="Bechman K.B."/>
            <person name="Herman A."/>
            <person name="Abrahante J.E."/>
            <person name="Garbe J."/>
        </authorList>
    </citation>
    <scope>NUCLEOTIDE SEQUENCE</scope>
    <source>
        <strain evidence="11">Duluth1</strain>
        <tissue evidence="11">Whole animal</tissue>
    </source>
</reference>
<evidence type="ECO:0000256" key="5">
    <source>
        <dbReference type="ARBA" id="ARBA00023040"/>
    </source>
</evidence>
<evidence type="ECO:0000256" key="4">
    <source>
        <dbReference type="ARBA" id="ARBA00022989"/>
    </source>
</evidence>
<evidence type="ECO:0000256" key="2">
    <source>
        <dbReference type="ARBA" id="ARBA00022475"/>
    </source>
</evidence>
<keyword evidence="2" id="KW-1003">Cell membrane</keyword>
<feature type="transmembrane region" description="Helical" evidence="9">
    <location>
        <begin position="13"/>
        <end position="35"/>
    </location>
</feature>